<keyword evidence="4" id="KW-1185">Reference proteome</keyword>
<keyword evidence="1" id="KW-0472">Membrane</keyword>
<dbReference type="AlphaFoldDB" id="A0A850T9L8"/>
<dbReference type="InterPro" id="IPR002559">
    <property type="entry name" value="Transposase_11"/>
</dbReference>
<evidence type="ECO:0000313" key="4">
    <source>
        <dbReference type="Proteomes" id="UP000553343"/>
    </source>
</evidence>
<dbReference type="GO" id="GO:0004803">
    <property type="term" value="F:transposase activity"/>
    <property type="evidence" value="ECO:0007669"/>
    <property type="project" value="InterPro"/>
</dbReference>
<reference evidence="3 4" key="1">
    <citation type="submission" date="2020-06" db="EMBL/GenBank/DDBJ databases">
        <title>High-quality draft genome of sulfate reducer Desulfobacter latus type strain AcrS2 isolated from marine sediment.</title>
        <authorList>
            <person name="Hoppe M."/>
            <person name="Larsen C.K."/>
            <person name="Marshall I.P.G."/>
            <person name="Schramm A."/>
            <person name="Marietou A.G."/>
        </authorList>
    </citation>
    <scope>NUCLEOTIDE SEQUENCE [LARGE SCALE GENOMIC DNA]</scope>
    <source>
        <strain evidence="3 4">AcRS2</strain>
    </source>
</reference>
<dbReference type="Proteomes" id="UP000553343">
    <property type="component" value="Unassembled WGS sequence"/>
</dbReference>
<protein>
    <submittedName>
        <fullName evidence="3">Transposase</fullName>
    </submittedName>
</protein>
<dbReference type="GO" id="GO:0006313">
    <property type="term" value="P:DNA transposition"/>
    <property type="evidence" value="ECO:0007669"/>
    <property type="project" value="InterPro"/>
</dbReference>
<sequence>MAWHTANRDQAGIAKDLAEGKDIPEVYGLGEAGLFDEFFYFLDHFGFTNLFMELEPKSKQRNSPVPFMRIIFIYMMRIVAGLQFFWHTDSVLLRSQALMRLVGFNGREIKEGTCNRGKKKSSCDEKDPIPIRGPVSCDFIKNTMASIAAPTLEKMFNRGISILASHKFFPKKINALLDASEIESTEKCKGCGKVTKEKPPELKLRKKRIRKILETVFGFKIWVVWDPNSRLPLAMRFATIEVHDINLAQEVVQQAIDNLGEHAKITSLAIDRGFTDGIFLWWLNSKNITFFIPAKSNLDVYDDALSLIGTGHSEVRDQIRTVGAGKNKTTVTDHWDVEGLEELTSAEFYGPRGSGSHQNSKSFVANPINAVVVKDDPFKANNPDSKTLIILTNGPVDNPLVVYDAYDARSEIENALFREAKQAWFIERPPINTKAGFIVHVYLTIFVMALTTAFRDWMDQQDKLDKKGQDTGIRKFRQKVKEENGNKLIIFDKDRYAIFDAYEVFILCGRNVLRPTGTPETITSQDILIKYGVQLE</sequence>
<evidence type="ECO:0000259" key="2">
    <source>
        <dbReference type="Pfam" id="PF01609"/>
    </source>
</evidence>
<organism evidence="3 4">
    <name type="scientific">Desulfobacter latus</name>
    <dbReference type="NCBI Taxonomy" id="2292"/>
    <lineage>
        <taxon>Bacteria</taxon>
        <taxon>Pseudomonadati</taxon>
        <taxon>Thermodesulfobacteriota</taxon>
        <taxon>Desulfobacteria</taxon>
        <taxon>Desulfobacterales</taxon>
        <taxon>Desulfobacteraceae</taxon>
        <taxon>Desulfobacter</taxon>
    </lineage>
</organism>
<dbReference type="EMBL" id="JACADJ010000066">
    <property type="protein sequence ID" value="NWH06262.1"/>
    <property type="molecule type" value="Genomic_DNA"/>
</dbReference>
<feature type="transmembrane region" description="Helical" evidence="1">
    <location>
        <begin position="67"/>
        <end position="86"/>
    </location>
</feature>
<dbReference type="SUPFAM" id="SSF53098">
    <property type="entry name" value="Ribonuclease H-like"/>
    <property type="match status" value="1"/>
</dbReference>
<gene>
    <name evidence="3" type="ORF">HXW94_14940</name>
</gene>
<keyword evidence="1" id="KW-1133">Transmembrane helix</keyword>
<comment type="caution">
    <text evidence="3">The sequence shown here is derived from an EMBL/GenBank/DDBJ whole genome shotgun (WGS) entry which is preliminary data.</text>
</comment>
<evidence type="ECO:0000313" key="3">
    <source>
        <dbReference type="EMBL" id="NWH06262.1"/>
    </source>
</evidence>
<feature type="domain" description="Transposase IS4-like" evidence="2">
    <location>
        <begin position="215"/>
        <end position="447"/>
    </location>
</feature>
<dbReference type="Pfam" id="PF01609">
    <property type="entry name" value="DDE_Tnp_1"/>
    <property type="match status" value="1"/>
</dbReference>
<dbReference type="InterPro" id="IPR012337">
    <property type="entry name" value="RNaseH-like_sf"/>
</dbReference>
<keyword evidence="1" id="KW-0812">Transmembrane</keyword>
<dbReference type="GO" id="GO:0003677">
    <property type="term" value="F:DNA binding"/>
    <property type="evidence" value="ECO:0007669"/>
    <property type="project" value="InterPro"/>
</dbReference>
<dbReference type="RefSeq" id="WP_218576745.1">
    <property type="nucleotide sequence ID" value="NZ_JACADJ010000066.1"/>
</dbReference>
<name>A0A850T9L8_9BACT</name>
<evidence type="ECO:0000256" key="1">
    <source>
        <dbReference type="SAM" id="Phobius"/>
    </source>
</evidence>
<accession>A0A850T9L8</accession>
<proteinExistence type="predicted"/>